<comment type="caution">
    <text evidence="6">The sequence shown here is derived from an EMBL/GenBank/DDBJ whole genome shotgun (WGS) entry which is preliminary data.</text>
</comment>
<evidence type="ECO:0000313" key="7">
    <source>
        <dbReference type="Proteomes" id="UP000234474"/>
    </source>
</evidence>
<dbReference type="RefSeq" id="XP_024677030.1">
    <property type="nucleotide sequence ID" value="XM_024832439.1"/>
</dbReference>
<dbReference type="AlphaFoldDB" id="A0A2I1BSR7"/>
<gene>
    <name evidence="6" type="ORF">P174DRAFT_72857</name>
</gene>
<keyword evidence="2 6" id="KW-0808">Transferase</keyword>
<protein>
    <submittedName>
        <fullName evidence="6">S-adenosyl-L-methionine-dependent methyltransferase</fullName>
    </submittedName>
</protein>
<keyword evidence="7" id="KW-1185">Reference proteome</keyword>
<evidence type="ECO:0000256" key="2">
    <source>
        <dbReference type="ARBA" id="ARBA00022679"/>
    </source>
</evidence>
<dbReference type="InterPro" id="IPR016461">
    <property type="entry name" value="COMT-like"/>
</dbReference>
<dbReference type="OrthoDB" id="1535081at2759"/>
<dbReference type="STRING" id="1392255.A0A2I1BSR7"/>
<name>A0A2I1BSR7_ASPN1</name>
<dbReference type="Gene3D" id="3.40.50.150">
    <property type="entry name" value="Vaccinia Virus protein VP39"/>
    <property type="match status" value="1"/>
</dbReference>
<dbReference type="SUPFAM" id="SSF53335">
    <property type="entry name" value="S-adenosyl-L-methionine-dependent methyltransferases"/>
    <property type="match status" value="1"/>
</dbReference>
<dbReference type="OMA" id="HIISAMH"/>
<accession>A0A2I1BSR7</accession>
<dbReference type="PANTHER" id="PTHR43712:SF5">
    <property type="entry name" value="O-METHYLTRANSFERASE ASQN-RELATED"/>
    <property type="match status" value="1"/>
</dbReference>
<dbReference type="VEuPathDB" id="FungiDB:P174DRAFT_72857"/>
<comment type="similarity">
    <text evidence="4">Belongs to the class I-like SAM-binding methyltransferase superfamily. Cation-independent O-methyltransferase family.</text>
</comment>
<dbReference type="InterPro" id="IPR029063">
    <property type="entry name" value="SAM-dependent_MTases_sf"/>
</dbReference>
<proteinExistence type="inferred from homology"/>
<dbReference type="PANTHER" id="PTHR43712">
    <property type="entry name" value="PUTATIVE (AFU_ORTHOLOGUE AFUA_4G14580)-RELATED"/>
    <property type="match status" value="1"/>
</dbReference>
<dbReference type="GO" id="GO:0044550">
    <property type="term" value="P:secondary metabolite biosynthetic process"/>
    <property type="evidence" value="ECO:0007669"/>
    <property type="project" value="UniProtKB-ARBA"/>
</dbReference>
<dbReference type="GO" id="GO:0008171">
    <property type="term" value="F:O-methyltransferase activity"/>
    <property type="evidence" value="ECO:0007669"/>
    <property type="project" value="InterPro"/>
</dbReference>
<dbReference type="GeneID" id="36539776"/>
<evidence type="ECO:0000256" key="4">
    <source>
        <dbReference type="ARBA" id="ARBA00038277"/>
    </source>
</evidence>
<reference evidence="7" key="1">
    <citation type="journal article" date="2018" name="Proc. Natl. Acad. Sci. U.S.A.">
        <title>Linking secondary metabolites to gene clusters through genome sequencing of six diverse Aspergillus species.</title>
        <authorList>
            <person name="Kaerboelling I."/>
            <person name="Vesth T.C."/>
            <person name="Frisvad J.C."/>
            <person name="Nybo J.L."/>
            <person name="Theobald S."/>
            <person name="Kuo A."/>
            <person name="Bowyer P."/>
            <person name="Matsuda Y."/>
            <person name="Mondo S."/>
            <person name="Lyhne E.K."/>
            <person name="Kogle M.E."/>
            <person name="Clum A."/>
            <person name="Lipzen A."/>
            <person name="Salamov A."/>
            <person name="Ngan C.Y."/>
            <person name="Daum C."/>
            <person name="Chiniquy J."/>
            <person name="Barry K."/>
            <person name="LaButti K."/>
            <person name="Haridas S."/>
            <person name="Simmons B.A."/>
            <person name="Magnuson J.K."/>
            <person name="Mortensen U.H."/>
            <person name="Larsen T.O."/>
            <person name="Grigoriev I.V."/>
            <person name="Baker S.E."/>
            <person name="Andersen M.R."/>
        </authorList>
    </citation>
    <scope>NUCLEOTIDE SEQUENCE [LARGE SCALE GENOMIC DNA]</scope>
    <source>
        <strain evidence="7">IBT 16806</strain>
    </source>
</reference>
<evidence type="ECO:0000256" key="3">
    <source>
        <dbReference type="ARBA" id="ARBA00022691"/>
    </source>
</evidence>
<dbReference type="PROSITE" id="PS51683">
    <property type="entry name" value="SAM_OMT_II"/>
    <property type="match status" value="1"/>
</dbReference>
<dbReference type="InterPro" id="IPR001077">
    <property type="entry name" value="COMT_C"/>
</dbReference>
<dbReference type="Proteomes" id="UP000234474">
    <property type="component" value="Unassembled WGS sequence"/>
</dbReference>
<dbReference type="EMBL" id="MSZS01000015">
    <property type="protein sequence ID" value="PKX88435.1"/>
    <property type="molecule type" value="Genomic_DNA"/>
</dbReference>
<evidence type="ECO:0000259" key="5">
    <source>
        <dbReference type="Pfam" id="PF00891"/>
    </source>
</evidence>
<feature type="domain" description="O-methyltransferase C-terminal" evidence="5">
    <location>
        <begin position="19"/>
        <end position="167"/>
    </location>
</feature>
<keyword evidence="1 6" id="KW-0489">Methyltransferase</keyword>
<organism evidence="6 7">
    <name type="scientific">Aspergillus novofumigatus (strain IBT 16806)</name>
    <dbReference type="NCBI Taxonomy" id="1392255"/>
    <lineage>
        <taxon>Eukaryota</taxon>
        <taxon>Fungi</taxon>
        <taxon>Dikarya</taxon>
        <taxon>Ascomycota</taxon>
        <taxon>Pezizomycotina</taxon>
        <taxon>Eurotiomycetes</taxon>
        <taxon>Eurotiomycetidae</taxon>
        <taxon>Eurotiales</taxon>
        <taxon>Aspergillaceae</taxon>
        <taxon>Aspergillus</taxon>
        <taxon>Aspergillus subgen. Fumigati</taxon>
    </lineage>
</organism>
<evidence type="ECO:0000313" key="6">
    <source>
        <dbReference type="EMBL" id="PKX88435.1"/>
    </source>
</evidence>
<sequence>MEATALDPSLEMSYPFASLSPGAVLVDVGGGKGHHSRRLMRQFPHIQFIVQDHDDTVRNISPLNDDGDEHRIRWQGHNFFESQPVKGADVYLLNSVLMDHHDEACKIILRNIADAMVPGHSTCLVSDGIEPENELSPLFSAHQLHMISILGRAYRSQHDWEKLFHEADERLQFEKIFSSGTGKVIYALRLREI</sequence>
<keyword evidence="3" id="KW-0949">S-adenosyl-L-methionine</keyword>
<evidence type="ECO:0000256" key="1">
    <source>
        <dbReference type="ARBA" id="ARBA00022603"/>
    </source>
</evidence>
<dbReference type="Pfam" id="PF00891">
    <property type="entry name" value="Methyltransf_2"/>
    <property type="match status" value="1"/>
</dbReference>
<dbReference type="GO" id="GO:0032259">
    <property type="term" value="P:methylation"/>
    <property type="evidence" value="ECO:0007669"/>
    <property type="project" value="UniProtKB-KW"/>
</dbReference>